<name>A0ABP3BCP6_9FLAO</name>
<gene>
    <name evidence="2" type="ORF">KLA_01145</name>
</gene>
<dbReference type="RefSeq" id="WP_084470663.1">
    <property type="nucleotide sequence ID" value="NZ_ARZX01000001.1"/>
</dbReference>
<feature type="region of interest" description="Disordered" evidence="1">
    <location>
        <begin position="162"/>
        <end position="191"/>
    </location>
</feature>
<proteinExistence type="predicted"/>
<keyword evidence="3" id="KW-1185">Reference proteome</keyword>
<dbReference type="PROSITE" id="PS51257">
    <property type="entry name" value="PROKAR_LIPOPROTEIN"/>
    <property type="match status" value="1"/>
</dbReference>
<dbReference type="EMBL" id="ARZX01000001">
    <property type="protein sequence ID" value="EWH15122.1"/>
    <property type="molecule type" value="Genomic_DNA"/>
</dbReference>
<reference evidence="2 3" key="1">
    <citation type="journal article" date="2014" name="Genome Announc.">
        <title>Draft Genome Sequence of the Carrageenan-Degrading Bacterium Cellulophaga sp. Strain KL-A, Isolated from Decaying Marine Algae.</title>
        <authorList>
            <person name="Shan D."/>
            <person name="Ying J."/>
            <person name="Li X."/>
            <person name="Gao Z."/>
            <person name="Wei G."/>
            <person name="Shao Z."/>
        </authorList>
    </citation>
    <scope>NUCLEOTIDE SEQUENCE [LARGE SCALE GENOMIC DNA]</scope>
    <source>
        <strain evidence="2 3">KL-A</strain>
    </source>
</reference>
<comment type="caution">
    <text evidence="2">The sequence shown here is derived from an EMBL/GenBank/DDBJ whole genome shotgun (WGS) entry which is preliminary data.</text>
</comment>
<sequence length="191" mass="20002">MKTENTILKNIKKASLIALSSIALISCSDDDDAPEAINDEEVITTVIIELTPQAGGTAVTLTSKDDDGTDGPNAPVVTVENLAANTTYNGTITLLNETESPAEDITLEVEEEDDEHQFFYTVSGAISGTEYTDMDEDGNPVGITFTLSTGDAGAATLGVTLRHEPKKPNDGTTADAGGATDVEQTFSITVE</sequence>
<evidence type="ECO:0008006" key="4">
    <source>
        <dbReference type="Google" id="ProtNLM"/>
    </source>
</evidence>
<evidence type="ECO:0000313" key="3">
    <source>
        <dbReference type="Proteomes" id="UP000019275"/>
    </source>
</evidence>
<organism evidence="2 3">
    <name type="scientific">Cellulophaga geojensis KL-A</name>
    <dbReference type="NCBI Taxonomy" id="1328323"/>
    <lineage>
        <taxon>Bacteria</taxon>
        <taxon>Pseudomonadati</taxon>
        <taxon>Bacteroidota</taxon>
        <taxon>Flavobacteriia</taxon>
        <taxon>Flavobacteriales</taxon>
        <taxon>Flavobacteriaceae</taxon>
        <taxon>Cellulophaga</taxon>
    </lineage>
</organism>
<protein>
    <recommendedName>
        <fullName evidence="4">Type 1 periplasmic binding fold superfamily protein</fullName>
    </recommendedName>
</protein>
<feature type="compositionally biased region" description="Polar residues" evidence="1">
    <location>
        <begin position="182"/>
        <end position="191"/>
    </location>
</feature>
<evidence type="ECO:0000256" key="1">
    <source>
        <dbReference type="SAM" id="MobiDB-lite"/>
    </source>
</evidence>
<evidence type="ECO:0000313" key="2">
    <source>
        <dbReference type="EMBL" id="EWH15122.1"/>
    </source>
</evidence>
<dbReference type="Proteomes" id="UP000019275">
    <property type="component" value="Unassembled WGS sequence"/>
</dbReference>
<accession>A0ABP3BCP6</accession>
<feature type="compositionally biased region" description="Low complexity" evidence="1">
    <location>
        <begin position="170"/>
        <end position="181"/>
    </location>
</feature>